<accession>A0A9Q1LPK2</accession>
<name>A0A9Q1LPK2_9SOLA</name>
<proteinExistence type="predicted"/>
<keyword evidence="2" id="KW-1185">Reference proteome</keyword>
<reference evidence="2" key="1">
    <citation type="journal article" date="2023" name="Proc. Natl. Acad. Sci. U.S.A.">
        <title>Genomic and structural basis for evolution of tropane alkaloid biosynthesis.</title>
        <authorList>
            <person name="Wanga Y.-J."/>
            <person name="Taina T."/>
            <person name="Yua J.-Y."/>
            <person name="Lia J."/>
            <person name="Xua B."/>
            <person name="Chenc J."/>
            <person name="D'Auriad J.C."/>
            <person name="Huanga J.-P."/>
            <person name="Huanga S.-X."/>
        </authorList>
    </citation>
    <scope>NUCLEOTIDE SEQUENCE [LARGE SCALE GENOMIC DNA]</scope>
    <source>
        <strain evidence="2">cv. KIB-2019</strain>
    </source>
</reference>
<dbReference type="Proteomes" id="UP001152561">
    <property type="component" value="Unassembled WGS sequence"/>
</dbReference>
<evidence type="ECO:0000313" key="2">
    <source>
        <dbReference type="Proteomes" id="UP001152561"/>
    </source>
</evidence>
<sequence>MVTLFPLLLMDAREETLMEIIWKREHPTPMFMLSYSCSKITFIFGSCFPYQEFNREDKRTNKGQNSTLQSGEINLNLLIIAIKKVNITGKCVHKLSDSYGSWHLARKLMLEYCSKRGRLHGPLVSIKRRSSIRTITGGGKALLERSLRKDTNALEQFPEKRHAAIGAITGIRSSGVGTVAKRGVVPSEQSLERGTVLSKWLSRRCKV</sequence>
<evidence type="ECO:0000313" key="1">
    <source>
        <dbReference type="EMBL" id="KAJ8541682.1"/>
    </source>
</evidence>
<dbReference type="AlphaFoldDB" id="A0A9Q1LPK2"/>
<dbReference type="EMBL" id="JAJAGQ010000015">
    <property type="protein sequence ID" value="KAJ8541682.1"/>
    <property type="molecule type" value="Genomic_DNA"/>
</dbReference>
<gene>
    <name evidence="1" type="ORF">K7X08_002498</name>
</gene>
<organism evidence="1 2">
    <name type="scientific">Anisodus acutangulus</name>
    <dbReference type="NCBI Taxonomy" id="402998"/>
    <lineage>
        <taxon>Eukaryota</taxon>
        <taxon>Viridiplantae</taxon>
        <taxon>Streptophyta</taxon>
        <taxon>Embryophyta</taxon>
        <taxon>Tracheophyta</taxon>
        <taxon>Spermatophyta</taxon>
        <taxon>Magnoliopsida</taxon>
        <taxon>eudicotyledons</taxon>
        <taxon>Gunneridae</taxon>
        <taxon>Pentapetalae</taxon>
        <taxon>asterids</taxon>
        <taxon>lamiids</taxon>
        <taxon>Solanales</taxon>
        <taxon>Solanaceae</taxon>
        <taxon>Solanoideae</taxon>
        <taxon>Hyoscyameae</taxon>
        <taxon>Anisodus</taxon>
    </lineage>
</organism>
<protein>
    <submittedName>
        <fullName evidence="1">Uncharacterized protein</fullName>
    </submittedName>
</protein>
<comment type="caution">
    <text evidence="1">The sequence shown here is derived from an EMBL/GenBank/DDBJ whole genome shotgun (WGS) entry which is preliminary data.</text>
</comment>